<feature type="domain" description="Receptor ligand binding region" evidence="5">
    <location>
        <begin position="21"/>
        <end position="148"/>
    </location>
</feature>
<evidence type="ECO:0000313" key="6">
    <source>
        <dbReference type="EMBL" id="RWS22861.1"/>
    </source>
</evidence>
<dbReference type="SUPFAM" id="SSF53822">
    <property type="entry name" value="Periplasmic binding protein-like I"/>
    <property type="match status" value="1"/>
</dbReference>
<dbReference type="InterPro" id="IPR001828">
    <property type="entry name" value="ANF_lig-bd_rcpt"/>
</dbReference>
<keyword evidence="4" id="KW-0472">Membrane</keyword>
<evidence type="ECO:0000256" key="1">
    <source>
        <dbReference type="ARBA" id="ARBA00004370"/>
    </source>
</evidence>
<keyword evidence="7" id="KW-1185">Reference proteome</keyword>
<dbReference type="GO" id="GO:0016020">
    <property type="term" value="C:membrane"/>
    <property type="evidence" value="ECO:0007669"/>
    <property type="project" value="UniProtKB-SubCell"/>
</dbReference>
<proteinExistence type="predicted"/>
<protein>
    <submittedName>
        <fullName evidence="6">Glutamate receptor: ionotropic kainate 2-like protein 1</fullName>
    </submittedName>
</protein>
<comment type="subcellular location">
    <subcellularLocation>
        <location evidence="1">Membrane</location>
    </subcellularLocation>
</comment>
<evidence type="ECO:0000256" key="2">
    <source>
        <dbReference type="ARBA" id="ARBA00022692"/>
    </source>
</evidence>
<dbReference type="VEuPathDB" id="VectorBase:LDEU009179"/>
<evidence type="ECO:0000259" key="5">
    <source>
        <dbReference type="Pfam" id="PF01094"/>
    </source>
</evidence>
<keyword evidence="2" id="KW-0812">Transmembrane</keyword>
<dbReference type="EMBL" id="NCKV01007717">
    <property type="protein sequence ID" value="RWS22861.1"/>
    <property type="molecule type" value="Genomic_DNA"/>
</dbReference>
<dbReference type="STRING" id="299467.A0A443S5U3"/>
<keyword evidence="3" id="KW-1133">Transmembrane helix</keyword>
<dbReference type="InterPro" id="IPR028082">
    <property type="entry name" value="Peripla_BP_I"/>
</dbReference>
<comment type="caution">
    <text evidence="6">The sequence shown here is derived from an EMBL/GenBank/DDBJ whole genome shotgun (WGS) entry which is preliminary data.</text>
</comment>
<organism evidence="6 7">
    <name type="scientific">Leptotrombidium deliense</name>
    <dbReference type="NCBI Taxonomy" id="299467"/>
    <lineage>
        <taxon>Eukaryota</taxon>
        <taxon>Metazoa</taxon>
        <taxon>Ecdysozoa</taxon>
        <taxon>Arthropoda</taxon>
        <taxon>Chelicerata</taxon>
        <taxon>Arachnida</taxon>
        <taxon>Acari</taxon>
        <taxon>Acariformes</taxon>
        <taxon>Trombidiformes</taxon>
        <taxon>Prostigmata</taxon>
        <taxon>Anystina</taxon>
        <taxon>Parasitengona</taxon>
        <taxon>Trombiculoidea</taxon>
        <taxon>Trombiculidae</taxon>
        <taxon>Leptotrombidium</taxon>
    </lineage>
</organism>
<dbReference type="Gene3D" id="3.40.50.2300">
    <property type="match status" value="1"/>
</dbReference>
<name>A0A443S5U3_9ACAR</name>
<sequence length="152" mass="17159">IKLFNSFLGALFTEDEKNSQTELAFKYAVYRINRDRTILPNTTLIYDIQYIPHDDSFHAVKKACSQVQSGVVAIFGPQDPLLGIHVQSLCDALDIPHVEARLQNLGENNHGKEFSINLHPGTAAISDSLRELIVYLNWTKVAVIYEDDMLDK</sequence>
<evidence type="ECO:0000256" key="4">
    <source>
        <dbReference type="ARBA" id="ARBA00023136"/>
    </source>
</evidence>
<feature type="non-terminal residue" evidence="6">
    <location>
        <position position="1"/>
    </location>
</feature>
<dbReference type="AlphaFoldDB" id="A0A443S5U3"/>
<evidence type="ECO:0000256" key="3">
    <source>
        <dbReference type="ARBA" id="ARBA00022989"/>
    </source>
</evidence>
<feature type="non-terminal residue" evidence="6">
    <location>
        <position position="152"/>
    </location>
</feature>
<dbReference type="OrthoDB" id="5984008at2759"/>
<keyword evidence="6" id="KW-0675">Receptor</keyword>
<dbReference type="Proteomes" id="UP000288716">
    <property type="component" value="Unassembled WGS sequence"/>
</dbReference>
<accession>A0A443S5U3</accession>
<dbReference type="Pfam" id="PF01094">
    <property type="entry name" value="ANF_receptor"/>
    <property type="match status" value="1"/>
</dbReference>
<gene>
    <name evidence="6" type="ORF">B4U80_09998</name>
</gene>
<reference evidence="6 7" key="1">
    <citation type="journal article" date="2018" name="Gigascience">
        <title>Genomes of trombidid mites reveal novel predicted allergens and laterally-transferred genes associated with secondary metabolism.</title>
        <authorList>
            <person name="Dong X."/>
            <person name="Chaisiri K."/>
            <person name="Xia D."/>
            <person name="Armstrong S.D."/>
            <person name="Fang Y."/>
            <person name="Donnelly M.J."/>
            <person name="Kadowaki T."/>
            <person name="McGarry J.W."/>
            <person name="Darby A.C."/>
            <person name="Makepeace B.L."/>
        </authorList>
    </citation>
    <scope>NUCLEOTIDE SEQUENCE [LARGE SCALE GENOMIC DNA]</scope>
    <source>
        <strain evidence="6">UoL-UT</strain>
    </source>
</reference>
<evidence type="ECO:0000313" key="7">
    <source>
        <dbReference type="Proteomes" id="UP000288716"/>
    </source>
</evidence>